<dbReference type="Pfam" id="PF07690">
    <property type="entry name" value="MFS_1"/>
    <property type="match status" value="2"/>
</dbReference>
<dbReference type="Proteomes" id="UP000196778">
    <property type="component" value="Unassembled WGS sequence"/>
</dbReference>
<dbReference type="InterPro" id="IPR011701">
    <property type="entry name" value="MFS"/>
</dbReference>
<evidence type="ECO:0000313" key="7">
    <source>
        <dbReference type="EMBL" id="SJN38609.1"/>
    </source>
</evidence>
<feature type="transmembrane region" description="Helical" evidence="5">
    <location>
        <begin position="343"/>
        <end position="365"/>
    </location>
</feature>
<feature type="transmembrane region" description="Helical" evidence="5">
    <location>
        <begin position="55"/>
        <end position="76"/>
    </location>
</feature>
<dbReference type="PANTHER" id="PTHR23514">
    <property type="entry name" value="BYPASS OF STOP CODON PROTEIN 6"/>
    <property type="match status" value="1"/>
</dbReference>
<comment type="subcellular location">
    <subcellularLocation>
        <location evidence="1">Cell membrane</location>
        <topology evidence="1">Multi-pass membrane protein</topology>
    </subcellularLocation>
</comment>
<evidence type="ECO:0000256" key="1">
    <source>
        <dbReference type="ARBA" id="ARBA00004651"/>
    </source>
</evidence>
<keyword evidence="4 5" id="KW-0472">Membrane</keyword>
<feature type="transmembrane region" description="Helical" evidence="5">
    <location>
        <begin position="148"/>
        <end position="172"/>
    </location>
</feature>
<evidence type="ECO:0000256" key="4">
    <source>
        <dbReference type="ARBA" id="ARBA00023136"/>
    </source>
</evidence>
<feature type="transmembrane region" description="Helical" evidence="5">
    <location>
        <begin position="320"/>
        <end position="337"/>
    </location>
</feature>
<dbReference type="EMBL" id="FUKR01000061">
    <property type="protein sequence ID" value="SJN38609.1"/>
    <property type="molecule type" value="Genomic_DNA"/>
</dbReference>
<sequence>MSQQPPLSSAPVSTELRHWRNALFVVFAFSGLSMATWASRLPAIRTTLDVGTDQLGLVILAMSVGSVIGITQAPGLLGRWGSRGTMRVVMLLVVLGVAGIALGSLLGSLTVVAVALFVFGFGNGCLDVAMNVDGAAAEGRLGRTIMPLLHACFSLGTLCGAALGSLAALVGLPAGEHLLIVAVVLALIVAAVLRFVPLEGHELRRHANGTATAGTATEQSTLTGPIPLAAASGTEPVARRSLGERLAVWRDPSLLLIGVIMLGMAFAEGSANDWLALAVVDGHGQAEATGAAVFAVFVGSMFVGRLLGGPVVDRIGRVPALRWSALLATVGLGVFIVTDVPALFVLGTVLWGLGASLGFPLGISAAADGPGDSTARVGAVSIIGYIAFLVGPPGIGILGEHVGILTALVVVLVLIVLSGLAAPAARERRGASD</sequence>
<dbReference type="GO" id="GO:0022857">
    <property type="term" value="F:transmembrane transporter activity"/>
    <property type="evidence" value="ECO:0007669"/>
    <property type="project" value="InterPro"/>
</dbReference>
<feature type="transmembrane region" description="Helical" evidence="5">
    <location>
        <begin position="88"/>
        <end position="106"/>
    </location>
</feature>
<proteinExistence type="predicted"/>
<reference evidence="8" key="1">
    <citation type="submission" date="2017-02" db="EMBL/GenBank/DDBJ databases">
        <authorList>
            <person name="Dridi B."/>
        </authorList>
    </citation>
    <scope>NUCLEOTIDE SEQUENCE [LARGE SCALE GENOMIC DNA]</scope>
    <source>
        <strain evidence="8">EB411</strain>
    </source>
</reference>
<feature type="domain" description="Major facilitator superfamily (MFS) profile" evidence="6">
    <location>
        <begin position="19"/>
        <end position="426"/>
    </location>
</feature>
<evidence type="ECO:0000259" key="6">
    <source>
        <dbReference type="PROSITE" id="PS50850"/>
    </source>
</evidence>
<gene>
    <name evidence="7" type="ORF">FM119_11035</name>
</gene>
<dbReference type="Gene3D" id="1.20.1250.20">
    <property type="entry name" value="MFS general substrate transporter like domains"/>
    <property type="match status" value="2"/>
</dbReference>
<dbReference type="RefSeq" id="WP_245827453.1">
    <property type="nucleotide sequence ID" value="NZ_FUKR01000061.1"/>
</dbReference>
<keyword evidence="3 5" id="KW-1133">Transmembrane helix</keyword>
<accession>A0A1R4K2W4</accession>
<evidence type="ECO:0000256" key="5">
    <source>
        <dbReference type="SAM" id="Phobius"/>
    </source>
</evidence>
<feature type="transmembrane region" description="Helical" evidence="5">
    <location>
        <begin position="178"/>
        <end position="196"/>
    </location>
</feature>
<dbReference type="InterPro" id="IPR020846">
    <property type="entry name" value="MFS_dom"/>
</dbReference>
<keyword evidence="8" id="KW-1185">Reference proteome</keyword>
<dbReference type="PANTHER" id="PTHR23514:SF13">
    <property type="entry name" value="INNER MEMBRANE PROTEIN YBJJ"/>
    <property type="match status" value="1"/>
</dbReference>
<name>A0A1R4K2W4_9MICO</name>
<feature type="transmembrane region" description="Helical" evidence="5">
    <location>
        <begin position="248"/>
        <end position="268"/>
    </location>
</feature>
<dbReference type="AlphaFoldDB" id="A0A1R4K2W4"/>
<feature type="transmembrane region" description="Helical" evidence="5">
    <location>
        <begin position="288"/>
        <end position="308"/>
    </location>
</feature>
<dbReference type="CDD" id="cd17393">
    <property type="entry name" value="MFS_MosC_like"/>
    <property type="match status" value="1"/>
</dbReference>
<organism evidence="7 8">
    <name type="scientific">Mycetocola reblochoni REB411</name>
    <dbReference type="NCBI Taxonomy" id="1255698"/>
    <lineage>
        <taxon>Bacteria</taxon>
        <taxon>Bacillati</taxon>
        <taxon>Actinomycetota</taxon>
        <taxon>Actinomycetes</taxon>
        <taxon>Micrococcales</taxon>
        <taxon>Microbacteriaceae</taxon>
        <taxon>Mycetocola</taxon>
    </lineage>
</organism>
<dbReference type="GO" id="GO:0005886">
    <property type="term" value="C:plasma membrane"/>
    <property type="evidence" value="ECO:0007669"/>
    <property type="project" value="UniProtKB-SubCell"/>
</dbReference>
<dbReference type="InterPro" id="IPR051788">
    <property type="entry name" value="MFS_Transporter"/>
</dbReference>
<dbReference type="InterPro" id="IPR036259">
    <property type="entry name" value="MFS_trans_sf"/>
</dbReference>
<feature type="transmembrane region" description="Helical" evidence="5">
    <location>
        <begin position="404"/>
        <end position="425"/>
    </location>
</feature>
<feature type="transmembrane region" description="Helical" evidence="5">
    <location>
        <begin position="377"/>
        <end position="398"/>
    </location>
</feature>
<evidence type="ECO:0000256" key="2">
    <source>
        <dbReference type="ARBA" id="ARBA00022692"/>
    </source>
</evidence>
<dbReference type="SUPFAM" id="SSF103473">
    <property type="entry name" value="MFS general substrate transporter"/>
    <property type="match status" value="1"/>
</dbReference>
<dbReference type="PROSITE" id="PS50850">
    <property type="entry name" value="MFS"/>
    <property type="match status" value="1"/>
</dbReference>
<feature type="transmembrane region" description="Helical" evidence="5">
    <location>
        <begin position="21"/>
        <end position="43"/>
    </location>
</feature>
<evidence type="ECO:0000256" key="3">
    <source>
        <dbReference type="ARBA" id="ARBA00022989"/>
    </source>
</evidence>
<protein>
    <submittedName>
        <fullName evidence="7">Major facilitator superfamily MFS_1</fullName>
    </submittedName>
</protein>
<keyword evidence="2 5" id="KW-0812">Transmembrane</keyword>
<evidence type="ECO:0000313" key="8">
    <source>
        <dbReference type="Proteomes" id="UP000196778"/>
    </source>
</evidence>